<feature type="coiled-coil region" evidence="1">
    <location>
        <begin position="11"/>
        <end position="74"/>
    </location>
</feature>
<evidence type="ECO:0000256" key="1">
    <source>
        <dbReference type="SAM" id="Coils"/>
    </source>
</evidence>
<dbReference type="Proteomes" id="UP000634805">
    <property type="component" value="Unassembled WGS sequence"/>
</dbReference>
<dbReference type="EMBL" id="CAJHIS010000033">
    <property type="protein sequence ID" value="CAD6494822.1"/>
    <property type="molecule type" value="Genomic_DNA"/>
</dbReference>
<name>A0A811TEE6_9EURY</name>
<reference evidence="2" key="1">
    <citation type="submission" date="2020-10" db="EMBL/GenBank/DDBJ databases">
        <authorList>
            <person name="Hahn C.J."/>
            <person name="Laso-Perez R."/>
            <person name="Vulcano F."/>
            <person name="Vaziourakis K.-M."/>
            <person name="Stokke R."/>
            <person name="Steen I.H."/>
            <person name="Teske A."/>
            <person name="Boetius A."/>
            <person name="Liebeke M."/>
            <person name="Amann R."/>
            <person name="Knittel K."/>
        </authorList>
    </citation>
    <scope>NUCLEOTIDE SEQUENCE</scope>
    <source>
        <strain evidence="2">Gfbio:e3339647-f889-4370-9287-4fb5cb688e4c:AG392D22_GoMArc1</strain>
    </source>
</reference>
<evidence type="ECO:0000313" key="2">
    <source>
        <dbReference type="EMBL" id="CAD6494822.1"/>
    </source>
</evidence>
<proteinExistence type="predicted"/>
<protein>
    <submittedName>
        <fullName evidence="2">Uncharacterized protein</fullName>
    </submittedName>
</protein>
<organism evidence="2 3">
    <name type="scientific">Candidatus Argoarchaeum ethanivorans</name>
    <dbReference type="NCBI Taxonomy" id="2608793"/>
    <lineage>
        <taxon>Archaea</taxon>
        <taxon>Methanobacteriati</taxon>
        <taxon>Methanobacteriota</taxon>
        <taxon>Stenosarchaea group</taxon>
        <taxon>Methanomicrobia</taxon>
        <taxon>Methanosarcinales</taxon>
        <taxon>Methanosarcinales incertae sedis</taxon>
        <taxon>GOM Arc I cluster</taxon>
        <taxon>Candidatus Argoarchaeum</taxon>
    </lineage>
</organism>
<sequence>MFLHNEVVQCLRNQREKIKILERELNLEEYVRFPAVITPKVGDSVKELRGYRDKATYEEILERYTRKKININRQYLQKVKWLLKKENNKVM</sequence>
<dbReference type="AlphaFoldDB" id="A0A811TEE6"/>
<comment type="caution">
    <text evidence="2">The sequence shown here is derived from an EMBL/GenBank/DDBJ whole genome shotgun (WGS) entry which is preliminary data.</text>
</comment>
<accession>A0A811TEE6</accession>
<evidence type="ECO:0000313" key="3">
    <source>
        <dbReference type="Proteomes" id="UP000634805"/>
    </source>
</evidence>
<keyword evidence="1" id="KW-0175">Coiled coil</keyword>
<gene>
    <name evidence="2" type="ORF">EMLJLAPB_00971</name>
</gene>